<protein>
    <submittedName>
        <fullName evidence="2">Uncharacterized protein</fullName>
    </submittedName>
</protein>
<evidence type="ECO:0000256" key="1">
    <source>
        <dbReference type="SAM" id="MobiDB-lite"/>
    </source>
</evidence>
<dbReference type="RefSeq" id="WP_376834805.1">
    <property type="nucleotide sequence ID" value="NZ_JBHLSW010000003.1"/>
</dbReference>
<evidence type="ECO:0000313" key="3">
    <source>
        <dbReference type="Proteomes" id="UP001589906"/>
    </source>
</evidence>
<keyword evidence="3" id="KW-1185">Reference proteome</keyword>
<dbReference type="EMBL" id="JBHLSW010000003">
    <property type="protein sequence ID" value="MFC0633187.1"/>
    <property type="molecule type" value="Genomic_DNA"/>
</dbReference>
<comment type="caution">
    <text evidence="2">The sequence shown here is derived from an EMBL/GenBank/DDBJ whole genome shotgun (WGS) entry which is preliminary data.</text>
</comment>
<feature type="compositionally biased region" description="Pro residues" evidence="1">
    <location>
        <begin position="174"/>
        <end position="201"/>
    </location>
</feature>
<accession>A0ABV6R2F6</accession>
<gene>
    <name evidence="2" type="ORF">ACFFGE_04755</name>
</gene>
<dbReference type="Proteomes" id="UP001589906">
    <property type="component" value="Unassembled WGS sequence"/>
</dbReference>
<organism evidence="2 3">
    <name type="scientific">Brevundimonas balnearis</name>
    <dbReference type="NCBI Taxonomy" id="1572858"/>
    <lineage>
        <taxon>Bacteria</taxon>
        <taxon>Pseudomonadati</taxon>
        <taxon>Pseudomonadota</taxon>
        <taxon>Alphaproteobacteria</taxon>
        <taxon>Caulobacterales</taxon>
        <taxon>Caulobacteraceae</taxon>
        <taxon>Brevundimonas</taxon>
    </lineage>
</organism>
<reference evidence="2 3" key="1">
    <citation type="submission" date="2024-09" db="EMBL/GenBank/DDBJ databases">
        <authorList>
            <person name="Sun Q."/>
            <person name="Mori K."/>
        </authorList>
    </citation>
    <scope>NUCLEOTIDE SEQUENCE [LARGE SCALE GENOMIC DNA]</scope>
    <source>
        <strain evidence="2 3">NCAIM B.02621</strain>
    </source>
</reference>
<evidence type="ECO:0000313" key="2">
    <source>
        <dbReference type="EMBL" id="MFC0633187.1"/>
    </source>
</evidence>
<feature type="region of interest" description="Disordered" evidence="1">
    <location>
        <begin position="168"/>
        <end position="201"/>
    </location>
</feature>
<sequence>MLATLLLSGLLQGAPQTPPAATPHPQTPQQIEGRRSAFVQGTLNVAVGERATLRRNADGTYDLIAVDAIRVEDVLPPRDGSPAAELNGAAPGTLRFGLHGRQDVGSLLKVENGQDTGLKYGGFVVRYLGGRARGPEATSVCTVPAGMTTFEHWPEPVIQIVVGGLEPSADTVPTCPPHAAPPSPAEAPTNETPPNPAPPSR</sequence>
<name>A0ABV6R2F6_9CAUL</name>
<proteinExistence type="predicted"/>